<dbReference type="Gene3D" id="3.40.50.720">
    <property type="entry name" value="NAD(P)-binding Rossmann-like Domain"/>
    <property type="match status" value="1"/>
</dbReference>
<dbReference type="SUPFAM" id="SSF50129">
    <property type="entry name" value="GroES-like"/>
    <property type="match status" value="1"/>
</dbReference>
<dbReference type="InterPro" id="IPR020843">
    <property type="entry name" value="ER"/>
</dbReference>
<dbReference type="InterPro" id="IPR052711">
    <property type="entry name" value="Zinc_ADH-like"/>
</dbReference>
<dbReference type="Pfam" id="PF08240">
    <property type="entry name" value="ADH_N"/>
    <property type="match status" value="1"/>
</dbReference>
<dbReference type="OrthoDB" id="9787435at2"/>
<name>A0A1G6GY03_9BACI</name>
<dbReference type="InterPro" id="IPR036291">
    <property type="entry name" value="NAD(P)-bd_dom_sf"/>
</dbReference>
<evidence type="ECO:0000259" key="1">
    <source>
        <dbReference type="SMART" id="SM00829"/>
    </source>
</evidence>
<dbReference type="STRING" id="1612202.SAMN05421734_10225"/>
<proteinExistence type="predicted"/>
<dbReference type="GO" id="GO:0016491">
    <property type="term" value="F:oxidoreductase activity"/>
    <property type="evidence" value="ECO:0007669"/>
    <property type="project" value="InterPro"/>
</dbReference>
<dbReference type="InterPro" id="IPR013149">
    <property type="entry name" value="ADH-like_C"/>
</dbReference>
<dbReference type="PANTHER" id="PTHR45033:SF3">
    <property type="entry name" value="DEHYDROGENASE, PUTATIVE (AFU_ORTHOLOGUE AFUA_2G13270)-RELATED"/>
    <property type="match status" value="1"/>
</dbReference>
<dbReference type="Proteomes" id="UP000242949">
    <property type="component" value="Unassembled WGS sequence"/>
</dbReference>
<dbReference type="EMBL" id="FMYI01000002">
    <property type="protein sequence ID" value="SDB86902.1"/>
    <property type="molecule type" value="Genomic_DNA"/>
</dbReference>
<evidence type="ECO:0000313" key="2">
    <source>
        <dbReference type="EMBL" id="SDB86902.1"/>
    </source>
</evidence>
<dbReference type="InterPro" id="IPR013154">
    <property type="entry name" value="ADH-like_N"/>
</dbReference>
<feature type="domain" description="Enoyl reductase (ER)" evidence="1">
    <location>
        <begin position="8"/>
        <end position="323"/>
    </location>
</feature>
<dbReference type="SUPFAM" id="SSF51735">
    <property type="entry name" value="NAD(P)-binding Rossmann-fold domains"/>
    <property type="match status" value="1"/>
</dbReference>
<keyword evidence="3" id="KW-1185">Reference proteome</keyword>
<dbReference type="Pfam" id="PF00107">
    <property type="entry name" value="ADH_zinc_N"/>
    <property type="match status" value="1"/>
</dbReference>
<accession>A0A1G6GY03</accession>
<gene>
    <name evidence="2" type="ORF">SAMN05421734_10225</name>
</gene>
<dbReference type="AlphaFoldDB" id="A0A1G6GY03"/>
<dbReference type="PANTHER" id="PTHR45033">
    <property type="match status" value="1"/>
</dbReference>
<reference evidence="3" key="1">
    <citation type="submission" date="2016-09" db="EMBL/GenBank/DDBJ databases">
        <authorList>
            <person name="Varghese N."/>
            <person name="Submissions S."/>
        </authorList>
    </citation>
    <scope>NUCLEOTIDE SEQUENCE [LARGE SCALE GENOMIC DNA]</scope>
    <source>
        <strain evidence="3">S5</strain>
    </source>
</reference>
<dbReference type="SMART" id="SM00829">
    <property type="entry name" value="PKS_ER"/>
    <property type="match status" value="1"/>
</dbReference>
<dbReference type="InterPro" id="IPR011032">
    <property type="entry name" value="GroES-like_sf"/>
</dbReference>
<dbReference type="Gene3D" id="3.90.180.10">
    <property type="entry name" value="Medium-chain alcohol dehydrogenases, catalytic domain"/>
    <property type="match status" value="1"/>
</dbReference>
<dbReference type="RefSeq" id="WP_090792642.1">
    <property type="nucleotide sequence ID" value="NZ_FMYI01000002.1"/>
</dbReference>
<evidence type="ECO:0000313" key="3">
    <source>
        <dbReference type="Proteomes" id="UP000242949"/>
    </source>
</evidence>
<organism evidence="2 3">
    <name type="scientific">Pelagirhabdus alkalitolerans</name>
    <dbReference type="NCBI Taxonomy" id="1612202"/>
    <lineage>
        <taxon>Bacteria</taxon>
        <taxon>Bacillati</taxon>
        <taxon>Bacillota</taxon>
        <taxon>Bacilli</taxon>
        <taxon>Bacillales</taxon>
        <taxon>Bacillaceae</taxon>
        <taxon>Pelagirhabdus</taxon>
    </lineage>
</organism>
<sequence>MKAYVHKGESYMFDQIEQPRVRENQVLVKMKSVGLNRRDLMIKNKRGKHPEPLVLGSDGSGIVEAVGDDVTRFKKGDAVMVNPGMGWLENSITSPDTLQIVGLPDHGTFSEYYCVDSDYLELKPDHLSFEEASVFSLAGLTAYRAMFTKGELKKDETVFIPGAGSGVATYLIQFAKALGARVIVTSRSEDKCSKAEKIGADLCIDTNTDWKEVLKNETVDLVIDSVGEATFNRSLAVLKKGGRLVTFGATTDDVVSFNVRTFFYQQQQILGSTLGSVEELKEMIEFVNVHQIHPVIDQVFSFDEMDQAFNYLDQGKQFGKIAVKF</sequence>
<protein>
    <submittedName>
        <fullName evidence="2">Zinc-binding alcohol dehydrogenase/oxidoreductase</fullName>
    </submittedName>
</protein>